<name>A0ABY8LF39_9RHOB</name>
<feature type="domain" description="Serine aminopeptidase S33" evidence="1">
    <location>
        <begin position="80"/>
        <end position="282"/>
    </location>
</feature>
<dbReference type="EMBL" id="CP122537">
    <property type="protein sequence ID" value="WGH78779.1"/>
    <property type="molecule type" value="Genomic_DNA"/>
</dbReference>
<dbReference type="Pfam" id="PF12146">
    <property type="entry name" value="Hydrolase_4"/>
    <property type="match status" value="1"/>
</dbReference>
<dbReference type="InterPro" id="IPR029058">
    <property type="entry name" value="AB_hydrolase_fold"/>
</dbReference>
<reference evidence="2 3" key="1">
    <citation type="submission" date="2023-04" db="EMBL/GenBank/DDBJ databases">
        <title>Jannaschia ovalis sp. nov., a marine bacterium isolated from sea tidal flat.</title>
        <authorList>
            <person name="Kwon D.Y."/>
            <person name="Kim J.-J."/>
        </authorList>
    </citation>
    <scope>NUCLEOTIDE SEQUENCE [LARGE SCALE GENOMIC DNA]</scope>
    <source>
        <strain evidence="2 3">GRR-S6-38</strain>
    </source>
</reference>
<keyword evidence="3" id="KW-1185">Reference proteome</keyword>
<dbReference type="Gene3D" id="3.40.50.1820">
    <property type="entry name" value="alpha/beta hydrolase"/>
    <property type="match status" value="1"/>
</dbReference>
<dbReference type="SUPFAM" id="SSF53474">
    <property type="entry name" value="alpha/beta-Hydrolases"/>
    <property type="match status" value="1"/>
</dbReference>
<evidence type="ECO:0000259" key="1">
    <source>
        <dbReference type="Pfam" id="PF12146"/>
    </source>
</evidence>
<evidence type="ECO:0000313" key="2">
    <source>
        <dbReference type="EMBL" id="WGH78779.1"/>
    </source>
</evidence>
<evidence type="ECO:0000313" key="3">
    <source>
        <dbReference type="Proteomes" id="UP001243420"/>
    </source>
</evidence>
<sequence>MTMLLRGLLALVMGLGVALAGLWAAGPYEPVDTEIAFDASAMPADLEGWLADAEAQVAGLDPEAAKRILWAGAPGERTDLALIYVHGFSATGWELRPVPDRLGEMLGANVFITRLTGHGRDGAALAQARAGDWLEDMAEAMEIGRRLGERVVVMGTSTGGTLAAILAADPALEPQRAALTGLILVSPNFRVANPAGALLSWPAARAWVPLVAGETRSFAPLNDRHGRHWTTEYPSVALLPMQAALDHARALDFAAAQVPALFWFAPADGVVDHAATESVAAAWGGPATVSRVTVPAGDDPLAHVIAGEILSPGGTPAAIVAMADWLRGL</sequence>
<dbReference type="GO" id="GO:0016787">
    <property type="term" value="F:hydrolase activity"/>
    <property type="evidence" value="ECO:0007669"/>
    <property type="project" value="UniProtKB-KW"/>
</dbReference>
<gene>
    <name evidence="2" type="ORF">P8627_00530</name>
</gene>
<proteinExistence type="predicted"/>
<dbReference type="InterPro" id="IPR022742">
    <property type="entry name" value="Hydrolase_4"/>
</dbReference>
<accession>A0ABY8LF39</accession>
<protein>
    <submittedName>
        <fullName evidence="2">Alpha/beta hydrolase</fullName>
    </submittedName>
</protein>
<organism evidence="2 3">
    <name type="scientific">Jannaschia ovalis</name>
    <dbReference type="NCBI Taxonomy" id="3038773"/>
    <lineage>
        <taxon>Bacteria</taxon>
        <taxon>Pseudomonadati</taxon>
        <taxon>Pseudomonadota</taxon>
        <taxon>Alphaproteobacteria</taxon>
        <taxon>Rhodobacterales</taxon>
        <taxon>Roseobacteraceae</taxon>
        <taxon>Jannaschia</taxon>
    </lineage>
</organism>
<dbReference type="RefSeq" id="WP_279965530.1">
    <property type="nucleotide sequence ID" value="NZ_CP122537.1"/>
</dbReference>
<keyword evidence="2" id="KW-0378">Hydrolase</keyword>
<dbReference type="Proteomes" id="UP001243420">
    <property type="component" value="Chromosome"/>
</dbReference>